<keyword evidence="3" id="KW-1185">Reference proteome</keyword>
<dbReference type="PANTHER" id="PTHR43308:SF5">
    <property type="entry name" value="S-LAYER PROTEIN _ PEPTIDOGLYCAN ENDO-BETA-N-ACETYLGLUCOSAMINIDASE"/>
    <property type="match status" value="1"/>
</dbReference>
<gene>
    <name evidence="2" type="ORF">HCG48_01720</name>
</gene>
<dbReference type="PANTHER" id="PTHR43308">
    <property type="entry name" value="OUTER MEMBRANE PROTEIN ALPHA-RELATED"/>
    <property type="match status" value="1"/>
</dbReference>
<evidence type="ECO:0000259" key="1">
    <source>
        <dbReference type="PROSITE" id="PS51272"/>
    </source>
</evidence>
<organism evidence="2 3">
    <name type="scientific">Oxynema aestuarii AP17</name>
    <dbReference type="NCBI Taxonomy" id="2064643"/>
    <lineage>
        <taxon>Bacteria</taxon>
        <taxon>Bacillati</taxon>
        <taxon>Cyanobacteriota</taxon>
        <taxon>Cyanophyceae</taxon>
        <taxon>Oscillatoriophycideae</taxon>
        <taxon>Oscillatoriales</taxon>
        <taxon>Oscillatoriaceae</taxon>
        <taxon>Oxynema</taxon>
        <taxon>Oxynema aestuarii</taxon>
    </lineage>
</organism>
<protein>
    <submittedName>
        <fullName evidence="2">S-layer homology domain-containing protein</fullName>
    </submittedName>
</protein>
<sequence length="219" mass="24198">MIVKKIQANFLILLGAIALIPAISFPGLSQLSEAAIQRVIGAGLMSEYPDGSFHGERGITRAELAAILVKTFQLQQRAIVDENAASSLVDVSSAHWAYDDIQWVVKTGIMSGYRPGYFYPDRPISRAEGFAIFTQAYGVLPLGDAEVDRILKRYADGDRVPYWARQAIATALIEELVNLEGTQSISPLQPMTRSDMVYGLYRYLEKQQNPGTIPDFPVD</sequence>
<feature type="domain" description="SLH" evidence="1">
    <location>
        <begin position="19"/>
        <end position="82"/>
    </location>
</feature>
<dbReference type="Pfam" id="PF00395">
    <property type="entry name" value="SLH"/>
    <property type="match status" value="3"/>
</dbReference>
<dbReference type="EMBL" id="CP051167">
    <property type="protein sequence ID" value="QIZ73537.1"/>
    <property type="molecule type" value="Genomic_DNA"/>
</dbReference>
<dbReference type="Proteomes" id="UP000500857">
    <property type="component" value="Chromosome"/>
</dbReference>
<dbReference type="KEGG" id="oxy:HCG48_01720"/>
<dbReference type="InterPro" id="IPR051465">
    <property type="entry name" value="Cell_Envelope_Struct_Comp"/>
</dbReference>
<evidence type="ECO:0000313" key="3">
    <source>
        <dbReference type="Proteomes" id="UP000500857"/>
    </source>
</evidence>
<feature type="domain" description="SLH" evidence="1">
    <location>
        <begin position="84"/>
        <end position="147"/>
    </location>
</feature>
<feature type="domain" description="SLH" evidence="1">
    <location>
        <begin position="151"/>
        <end position="214"/>
    </location>
</feature>
<name>A0A6H1U590_9CYAN</name>
<dbReference type="PROSITE" id="PS51272">
    <property type="entry name" value="SLH"/>
    <property type="match status" value="3"/>
</dbReference>
<dbReference type="InterPro" id="IPR001119">
    <property type="entry name" value="SLH_dom"/>
</dbReference>
<proteinExistence type="predicted"/>
<dbReference type="AlphaFoldDB" id="A0A6H1U590"/>
<reference evidence="2 3" key="1">
    <citation type="submission" date="2020-04" db="EMBL/GenBank/DDBJ databases">
        <authorList>
            <person name="Basu S."/>
            <person name="Maruthanayagam V."/>
            <person name="Chakraborty S."/>
            <person name="Pramanik A."/>
            <person name="Mukherjee J."/>
            <person name="Brink B."/>
        </authorList>
    </citation>
    <scope>NUCLEOTIDE SEQUENCE [LARGE SCALE GENOMIC DNA]</scope>
    <source>
        <strain evidence="2 3">AP17</strain>
    </source>
</reference>
<evidence type="ECO:0000313" key="2">
    <source>
        <dbReference type="EMBL" id="QIZ73537.1"/>
    </source>
</evidence>
<accession>A0A6H1U590</accession>